<dbReference type="SUPFAM" id="SSF49313">
    <property type="entry name" value="Cadherin-like"/>
    <property type="match status" value="1"/>
</dbReference>
<gene>
    <name evidence="3" type="ORF">GCM10023149_20270</name>
</gene>
<sequence length="847" mass="88616">MFFLSAQTTIAQPPNITYPTPQTYIINTPITPLTPVNNGGPMGNYGEVITLAGTGVAGTTNGAGDIAKFSAPRGIGVAADGNIFVTEIDNNQIRRITPAGFVSTYAGTGIAGYKDGSLTSSQFNRPAGLTFDLTGNMYIADENNQMVRKIATDGTVSKVAGSGNRGFDNGPANLATFREPGALVTDALGNIFVVDANNLVIRKINTLGIVSTFTGTGRPGSTNGGPTTASFLAPYGITIDKAGYLYVADVINHIVRQISPTGFVNTYAGNGIPGDKDAPLPRDASFAYPTGVAIDNNGTLYIADRNNHKIKRVTPGGVVTTLAGTGLPGNRNGKGTEASFRNPSGVAIGPGGVIYVADELNNLIRKIDINGYYTISPKLPAGLTFDETTGQISGTPTVTSPARNYTVTAYNSAGSNSFIVNITVLPASVFTFNPIPDKTVCDADFDAGATGNFPIVYSSDNAAVAMVVAGKIHITGPGMANITATMNGIPKTNVLTVTLAVSPTVSINDPGVVCTGVAVTFTAATVNGGDSPNYQWQVNGISTGNNSSTFTTNSLAQGDIMQCIITSNSTACLTSTTASSNKVIINTLPGTTLSVIIAPISEYPLCNGGDVTFKATVNAGNTAINYQWQVNNINTGNNSDVFTSIQLKAGDVLRCTVSSAAACVIPAVSPSFQAVIFPNPSAKLQNQFIAELGKPVQLNPNIYSDINDIKSFKWSPDNGLNNPNIANPIANPLNTTTYSLEITSVNDCMLELTTVVIVQKPIVIPNTFSPNADGINDTWKINGLLDYPDCLVNIYNRYGSIVYRSAGYSKPWDGTRNGNNLPAATYYYIISFKGNKPALSGNVTILR</sequence>
<dbReference type="PANTHER" id="PTHR13833">
    <property type="match status" value="1"/>
</dbReference>
<reference evidence="4" key="1">
    <citation type="journal article" date="2019" name="Int. J. Syst. Evol. Microbiol.">
        <title>The Global Catalogue of Microorganisms (GCM) 10K type strain sequencing project: providing services to taxonomists for standard genome sequencing and annotation.</title>
        <authorList>
            <consortium name="The Broad Institute Genomics Platform"/>
            <consortium name="The Broad Institute Genome Sequencing Center for Infectious Disease"/>
            <person name="Wu L."/>
            <person name="Ma J."/>
        </authorList>
    </citation>
    <scope>NUCLEOTIDE SEQUENCE [LARGE SCALE GENOMIC DNA]</scope>
    <source>
        <strain evidence="4">JCM 17705</strain>
    </source>
</reference>
<evidence type="ECO:0000313" key="3">
    <source>
        <dbReference type="EMBL" id="GAA4320796.1"/>
    </source>
</evidence>
<dbReference type="PROSITE" id="PS51125">
    <property type="entry name" value="NHL"/>
    <property type="match status" value="1"/>
</dbReference>
<proteinExistence type="predicted"/>
<accession>A0ABP8GAV3</accession>
<dbReference type="Pfam" id="PF05345">
    <property type="entry name" value="He_PIG"/>
    <property type="match status" value="1"/>
</dbReference>
<keyword evidence="4" id="KW-1185">Reference proteome</keyword>
<evidence type="ECO:0000256" key="1">
    <source>
        <dbReference type="ARBA" id="ARBA00022737"/>
    </source>
</evidence>
<dbReference type="RefSeq" id="WP_345210941.1">
    <property type="nucleotide sequence ID" value="NZ_BAABFT010000004.1"/>
</dbReference>
<evidence type="ECO:0000256" key="2">
    <source>
        <dbReference type="PROSITE-ProRule" id="PRU00504"/>
    </source>
</evidence>
<dbReference type="InterPro" id="IPR011042">
    <property type="entry name" value="6-blade_b-propeller_TolB-like"/>
</dbReference>
<protein>
    <recommendedName>
        <fullName evidence="5">Gliding motility-associated-like protein</fullName>
    </recommendedName>
</protein>
<dbReference type="InterPro" id="IPR015919">
    <property type="entry name" value="Cadherin-like_sf"/>
</dbReference>
<comment type="caution">
    <text evidence="3">The sequence shown here is derived from an EMBL/GenBank/DDBJ whole genome shotgun (WGS) entry which is preliminary data.</text>
</comment>
<feature type="repeat" description="NHL" evidence="2">
    <location>
        <begin position="286"/>
        <end position="316"/>
    </location>
</feature>
<evidence type="ECO:0000313" key="4">
    <source>
        <dbReference type="Proteomes" id="UP001500582"/>
    </source>
</evidence>
<evidence type="ECO:0008006" key="5">
    <source>
        <dbReference type="Google" id="ProtNLM"/>
    </source>
</evidence>
<dbReference type="EMBL" id="BAABFT010000004">
    <property type="protein sequence ID" value="GAA4320796.1"/>
    <property type="molecule type" value="Genomic_DNA"/>
</dbReference>
<dbReference type="Gene3D" id="2.60.40.10">
    <property type="entry name" value="Immunoglobulins"/>
    <property type="match status" value="1"/>
</dbReference>
<dbReference type="Proteomes" id="UP001500582">
    <property type="component" value="Unassembled WGS sequence"/>
</dbReference>
<dbReference type="Pfam" id="PF13585">
    <property type="entry name" value="CHU_C"/>
    <property type="match status" value="1"/>
</dbReference>
<organism evidence="3 4">
    <name type="scientific">Mucilaginibacter gynuensis</name>
    <dbReference type="NCBI Taxonomy" id="1302236"/>
    <lineage>
        <taxon>Bacteria</taxon>
        <taxon>Pseudomonadati</taxon>
        <taxon>Bacteroidota</taxon>
        <taxon>Sphingobacteriia</taxon>
        <taxon>Sphingobacteriales</taxon>
        <taxon>Sphingobacteriaceae</taxon>
        <taxon>Mucilaginibacter</taxon>
    </lineage>
</organism>
<dbReference type="CDD" id="cd14953">
    <property type="entry name" value="NHL_like_1"/>
    <property type="match status" value="1"/>
</dbReference>
<dbReference type="InterPro" id="IPR013783">
    <property type="entry name" value="Ig-like_fold"/>
</dbReference>
<dbReference type="Pfam" id="PF01436">
    <property type="entry name" value="NHL"/>
    <property type="match status" value="2"/>
</dbReference>
<keyword evidence="1" id="KW-0677">Repeat</keyword>
<dbReference type="InterPro" id="IPR001258">
    <property type="entry name" value="NHL_repeat"/>
</dbReference>
<dbReference type="PANTHER" id="PTHR13833:SF71">
    <property type="entry name" value="NHL DOMAIN-CONTAINING PROTEIN"/>
    <property type="match status" value="1"/>
</dbReference>
<dbReference type="Gene3D" id="2.120.10.30">
    <property type="entry name" value="TolB, C-terminal domain"/>
    <property type="match status" value="3"/>
</dbReference>
<dbReference type="NCBIfam" id="TIGR04131">
    <property type="entry name" value="Bac_Flav_CTERM"/>
    <property type="match status" value="1"/>
</dbReference>
<name>A0ABP8GAV3_9SPHI</name>
<dbReference type="InterPro" id="IPR026341">
    <property type="entry name" value="T9SS_type_B"/>
</dbReference>
<dbReference type="SUPFAM" id="SSF101898">
    <property type="entry name" value="NHL repeat"/>
    <property type="match status" value="1"/>
</dbReference>